<dbReference type="OMA" id="TKAYFEY"/>
<evidence type="ECO:0000313" key="1">
    <source>
        <dbReference type="EMBL" id="EGC40386.1"/>
    </source>
</evidence>
<protein>
    <recommendedName>
        <fullName evidence="3">DUF4419 domain-containing protein</fullName>
    </recommendedName>
</protein>
<dbReference type="InterPro" id="IPR025533">
    <property type="entry name" value="DUF4419"/>
</dbReference>
<feature type="non-terminal residue" evidence="1">
    <location>
        <position position="1"/>
    </location>
</feature>
<organism evidence="1 2">
    <name type="scientific">Dictyostelium purpureum</name>
    <name type="common">Slime mold</name>
    <dbReference type="NCBI Taxonomy" id="5786"/>
    <lineage>
        <taxon>Eukaryota</taxon>
        <taxon>Amoebozoa</taxon>
        <taxon>Evosea</taxon>
        <taxon>Eumycetozoa</taxon>
        <taxon>Dictyostelia</taxon>
        <taxon>Dictyosteliales</taxon>
        <taxon>Dictyosteliaceae</taxon>
        <taxon>Dictyostelium</taxon>
    </lineage>
</organism>
<dbReference type="PANTHER" id="PTHR31252">
    <property type="entry name" value="DUF4419 DOMAIN-CONTAINING PROTEIN"/>
    <property type="match status" value="1"/>
</dbReference>
<dbReference type="KEGG" id="dpp:DICPUDRAFT_18684"/>
<evidence type="ECO:0000313" key="2">
    <source>
        <dbReference type="Proteomes" id="UP000001064"/>
    </source>
</evidence>
<dbReference type="Proteomes" id="UP000001064">
    <property type="component" value="Unassembled WGS sequence"/>
</dbReference>
<keyword evidence="2" id="KW-1185">Reference proteome</keyword>
<name>F0Z6N1_DICPU</name>
<dbReference type="RefSeq" id="XP_003283137.1">
    <property type="nucleotide sequence ID" value="XM_003283089.1"/>
</dbReference>
<gene>
    <name evidence="1" type="ORF">DICPUDRAFT_18684</name>
</gene>
<dbReference type="AlphaFoldDB" id="F0Z6N1"/>
<dbReference type="PANTHER" id="PTHR31252:SF4">
    <property type="entry name" value="DUF4419 DOMAIN-CONTAINING PROTEIN"/>
    <property type="match status" value="1"/>
</dbReference>
<dbReference type="InParanoid" id="F0Z6N1"/>
<accession>F0Z6N1</accession>
<proteinExistence type="predicted"/>
<dbReference type="eggNOG" id="ENOG502S44Z">
    <property type="taxonomic scope" value="Eukaryota"/>
</dbReference>
<evidence type="ECO:0008006" key="3">
    <source>
        <dbReference type="Google" id="ProtNLM"/>
    </source>
</evidence>
<sequence length="297" mass="34091">NNGFITSAIMSYSTHHHLVIRPEDVWFQIINQFSIYVNKYSNELSSKFVDFKQKKDLVVITKNPILNAPYDEMVLEMANQIEKNIIDPSLKNWLIPNFTTTTPVDKVVFSVALMATMKNYFNYIFETECGIPKVTLLGTLNDWIQLKERVSLLKNFEVNKSCVKKKMGEWVEELNPIMDKFIETISGNPDKKCWNTIVRIDEESGGSYISGWITKFCLFDKDNEWIKRYIDYGGIDPTAISTKIDYDSIGKGFLSVPIILKEGSSEYKSEMYAGHLSASVKDKTIVIPSLDWCLVLK</sequence>
<reference evidence="2" key="1">
    <citation type="journal article" date="2011" name="Genome Biol.">
        <title>Comparative genomics of the social amoebae Dictyostelium discoideum and Dictyostelium purpureum.</title>
        <authorList>
            <consortium name="US DOE Joint Genome Institute (JGI-PGF)"/>
            <person name="Sucgang R."/>
            <person name="Kuo A."/>
            <person name="Tian X."/>
            <person name="Salerno W."/>
            <person name="Parikh A."/>
            <person name="Feasley C.L."/>
            <person name="Dalin E."/>
            <person name="Tu H."/>
            <person name="Huang E."/>
            <person name="Barry K."/>
            <person name="Lindquist E."/>
            <person name="Shapiro H."/>
            <person name="Bruce D."/>
            <person name="Schmutz J."/>
            <person name="Salamov A."/>
            <person name="Fey P."/>
            <person name="Gaudet P."/>
            <person name="Anjard C."/>
            <person name="Babu M.M."/>
            <person name="Basu S."/>
            <person name="Bushmanova Y."/>
            <person name="van der Wel H."/>
            <person name="Katoh-Kurasawa M."/>
            <person name="Dinh C."/>
            <person name="Coutinho P.M."/>
            <person name="Saito T."/>
            <person name="Elias M."/>
            <person name="Schaap P."/>
            <person name="Kay R.R."/>
            <person name="Henrissat B."/>
            <person name="Eichinger L."/>
            <person name="Rivero F."/>
            <person name="Putnam N.H."/>
            <person name="West C.M."/>
            <person name="Loomis W.F."/>
            <person name="Chisholm R.L."/>
            <person name="Shaulsky G."/>
            <person name="Strassmann J.E."/>
            <person name="Queller D.C."/>
            <person name="Kuspa A."/>
            <person name="Grigoriev I.V."/>
        </authorList>
    </citation>
    <scope>NUCLEOTIDE SEQUENCE [LARGE SCALE GENOMIC DNA]</scope>
    <source>
        <strain evidence="2">QSDP1</strain>
    </source>
</reference>
<dbReference type="GeneID" id="10503570"/>
<dbReference type="OrthoDB" id="9978173at2759"/>
<dbReference type="EMBL" id="GL870943">
    <property type="protein sequence ID" value="EGC40386.1"/>
    <property type="molecule type" value="Genomic_DNA"/>
</dbReference>
<dbReference type="VEuPathDB" id="AmoebaDB:DICPUDRAFT_18684"/>
<feature type="non-terminal residue" evidence="1">
    <location>
        <position position="297"/>
    </location>
</feature>
<dbReference type="STRING" id="5786.F0Z6N1"/>
<dbReference type="Pfam" id="PF14388">
    <property type="entry name" value="DUF4419"/>
    <property type="match status" value="1"/>
</dbReference>